<protein>
    <submittedName>
        <fullName evidence="1">Unplaced genomic scaffold scaffold_756, whole genome shotgun sequence</fullName>
    </submittedName>
</protein>
<dbReference type="AlphaFoldDB" id="A0A0D0DP20"/>
<proteinExistence type="predicted"/>
<reference evidence="1 2" key="1">
    <citation type="submission" date="2014-04" db="EMBL/GenBank/DDBJ databases">
        <authorList>
            <consortium name="DOE Joint Genome Institute"/>
            <person name="Kuo A."/>
            <person name="Kohler A."/>
            <person name="Jargeat P."/>
            <person name="Nagy L.G."/>
            <person name="Floudas D."/>
            <person name="Copeland A."/>
            <person name="Barry K.W."/>
            <person name="Cichocki N."/>
            <person name="Veneault-Fourrey C."/>
            <person name="LaButti K."/>
            <person name="Lindquist E.A."/>
            <person name="Lipzen A."/>
            <person name="Lundell T."/>
            <person name="Morin E."/>
            <person name="Murat C."/>
            <person name="Sun H."/>
            <person name="Tunlid A."/>
            <person name="Henrissat B."/>
            <person name="Grigoriev I.V."/>
            <person name="Hibbett D.S."/>
            <person name="Martin F."/>
            <person name="Nordberg H.P."/>
            <person name="Cantor M.N."/>
            <person name="Hua S.X."/>
        </authorList>
    </citation>
    <scope>NUCLEOTIDE SEQUENCE [LARGE SCALE GENOMIC DNA]</scope>
    <source>
        <strain evidence="1 2">Ve08.2h10</strain>
    </source>
</reference>
<accession>A0A0D0DP20</accession>
<keyword evidence="2" id="KW-1185">Reference proteome</keyword>
<dbReference type="HOGENOM" id="CLU_2400355_0_0_1"/>
<evidence type="ECO:0000313" key="2">
    <source>
        <dbReference type="Proteomes" id="UP000054538"/>
    </source>
</evidence>
<organism evidence="1 2">
    <name type="scientific">Paxillus rubicundulus Ve08.2h10</name>
    <dbReference type="NCBI Taxonomy" id="930991"/>
    <lineage>
        <taxon>Eukaryota</taxon>
        <taxon>Fungi</taxon>
        <taxon>Dikarya</taxon>
        <taxon>Basidiomycota</taxon>
        <taxon>Agaricomycotina</taxon>
        <taxon>Agaricomycetes</taxon>
        <taxon>Agaricomycetidae</taxon>
        <taxon>Boletales</taxon>
        <taxon>Paxilineae</taxon>
        <taxon>Paxillaceae</taxon>
        <taxon>Paxillus</taxon>
    </lineage>
</organism>
<evidence type="ECO:0000313" key="1">
    <source>
        <dbReference type="EMBL" id="KIK84304.1"/>
    </source>
</evidence>
<reference evidence="2" key="2">
    <citation type="submission" date="2015-01" db="EMBL/GenBank/DDBJ databases">
        <title>Evolutionary Origins and Diversification of the Mycorrhizal Mutualists.</title>
        <authorList>
            <consortium name="DOE Joint Genome Institute"/>
            <consortium name="Mycorrhizal Genomics Consortium"/>
            <person name="Kohler A."/>
            <person name="Kuo A."/>
            <person name="Nagy L.G."/>
            <person name="Floudas D."/>
            <person name="Copeland A."/>
            <person name="Barry K.W."/>
            <person name="Cichocki N."/>
            <person name="Veneault-Fourrey C."/>
            <person name="LaButti K."/>
            <person name="Lindquist E.A."/>
            <person name="Lipzen A."/>
            <person name="Lundell T."/>
            <person name="Morin E."/>
            <person name="Murat C."/>
            <person name="Riley R."/>
            <person name="Ohm R."/>
            <person name="Sun H."/>
            <person name="Tunlid A."/>
            <person name="Henrissat B."/>
            <person name="Grigoriev I.V."/>
            <person name="Hibbett D.S."/>
            <person name="Martin F."/>
        </authorList>
    </citation>
    <scope>NUCLEOTIDE SEQUENCE [LARGE SCALE GENOMIC DNA]</scope>
    <source>
        <strain evidence="2">Ve08.2h10</strain>
    </source>
</reference>
<dbReference type="EMBL" id="KN825578">
    <property type="protein sequence ID" value="KIK84304.1"/>
    <property type="molecule type" value="Genomic_DNA"/>
</dbReference>
<name>A0A0D0DP20_9AGAM</name>
<dbReference type="InParanoid" id="A0A0D0DP20"/>
<dbReference type="Proteomes" id="UP000054538">
    <property type="component" value="Unassembled WGS sequence"/>
</dbReference>
<gene>
    <name evidence="1" type="ORF">PAXRUDRAFT_699384</name>
</gene>
<sequence>MPPPGKRQTTRSKNVARLVKEAYRYPFAHQVGVSSSKYDAYMSCVGITSTTRKKLWEFLVHVCGSFWSRLDSLGQWRIESSGRQQRYSTASQT</sequence>